<accession>D2VCU7</accession>
<dbReference type="GO" id="GO:0031146">
    <property type="term" value="P:SCF-dependent proteasomal ubiquitin-dependent protein catabolic process"/>
    <property type="evidence" value="ECO:0007669"/>
    <property type="project" value="TreeGrafter"/>
</dbReference>
<feature type="domain" description="F-box" evidence="1">
    <location>
        <begin position="9"/>
        <end position="44"/>
    </location>
</feature>
<dbReference type="EMBL" id="GG738863">
    <property type="protein sequence ID" value="EFC45368.1"/>
    <property type="molecule type" value="Genomic_DNA"/>
</dbReference>
<dbReference type="AlphaFoldDB" id="D2VCU7"/>
<dbReference type="PANTHER" id="PTHR13318">
    <property type="entry name" value="PARTNER OF PAIRED, ISOFORM B-RELATED"/>
    <property type="match status" value="1"/>
</dbReference>
<keyword evidence="3" id="KW-1185">Reference proteome</keyword>
<dbReference type="Gene3D" id="1.20.1280.50">
    <property type="match status" value="1"/>
</dbReference>
<evidence type="ECO:0000313" key="2">
    <source>
        <dbReference type="EMBL" id="EFC45368.1"/>
    </source>
</evidence>
<dbReference type="OrthoDB" id="612216at2759"/>
<reference evidence="2 3" key="1">
    <citation type="journal article" date="2010" name="Cell">
        <title>The genome of Naegleria gruberi illuminates early eukaryotic versatility.</title>
        <authorList>
            <person name="Fritz-Laylin L.K."/>
            <person name="Prochnik S.E."/>
            <person name="Ginger M.L."/>
            <person name="Dacks J.B."/>
            <person name="Carpenter M.L."/>
            <person name="Field M.C."/>
            <person name="Kuo A."/>
            <person name="Paredez A."/>
            <person name="Chapman J."/>
            <person name="Pham J."/>
            <person name="Shu S."/>
            <person name="Neupane R."/>
            <person name="Cipriano M."/>
            <person name="Mancuso J."/>
            <person name="Tu H."/>
            <person name="Salamov A."/>
            <person name="Lindquist E."/>
            <person name="Shapiro H."/>
            <person name="Lucas S."/>
            <person name="Grigoriev I.V."/>
            <person name="Cande W.Z."/>
            <person name="Fulton C."/>
            <person name="Rokhsar D.S."/>
            <person name="Dawson S.C."/>
        </authorList>
    </citation>
    <scope>NUCLEOTIDE SEQUENCE [LARGE SCALE GENOMIC DNA]</scope>
    <source>
        <strain evidence="2 3">NEG-M</strain>
    </source>
</reference>
<evidence type="ECO:0000313" key="3">
    <source>
        <dbReference type="Proteomes" id="UP000006671"/>
    </source>
</evidence>
<dbReference type="SUPFAM" id="SSF52047">
    <property type="entry name" value="RNI-like"/>
    <property type="match status" value="1"/>
</dbReference>
<proteinExistence type="predicted"/>
<dbReference type="KEGG" id="ngr:NAEGRDRAFT_66697"/>
<gene>
    <name evidence="2" type="ORF">NAEGRDRAFT_66697</name>
</gene>
<evidence type="ECO:0000259" key="1">
    <source>
        <dbReference type="Pfam" id="PF00646"/>
    </source>
</evidence>
<organism evidence="3">
    <name type="scientific">Naegleria gruberi</name>
    <name type="common">Amoeba</name>
    <dbReference type="NCBI Taxonomy" id="5762"/>
    <lineage>
        <taxon>Eukaryota</taxon>
        <taxon>Discoba</taxon>
        <taxon>Heterolobosea</taxon>
        <taxon>Tetramitia</taxon>
        <taxon>Eutetramitia</taxon>
        <taxon>Vahlkampfiidae</taxon>
        <taxon>Naegleria</taxon>
    </lineage>
</organism>
<dbReference type="VEuPathDB" id="AmoebaDB:NAEGRDRAFT_66697"/>
<dbReference type="RefSeq" id="XP_002678112.1">
    <property type="nucleotide sequence ID" value="XM_002678066.1"/>
</dbReference>
<sequence length="482" mass="55038">MSSNESVFLPGDICFHILQFLPWKQIIACSLLSKQWRSEVMKSKLFGTVSVKGSLLVNLFRSLSFKVQNIQSLCLLLENQEQLMEFCENLSEMKSLKALSLGSAVLELPYIGDGLIQLFKCKELEQLSTLSLNFFLKGEKVGCGYGAALEIATCPYIGNLEKLIIWANITKDGVAKVASNPLLSKLKVFSFFIVVQEEELKIIYENMKHLQYISVSNPNPKCFKIITQMKEMKEIRISSGKINLQDIDTESMSKLEQINFTHTSLKSIKLLGTSSHLKNLSYISLNQGIDRINLTIEDLDEMFSGHLAHTLRYLSLALNFPRNGLLYIAKYLKNLTYLSIDSLEILNDKSIIEFTENLERESLLTYLQISSNNITELSIEYLSNCSYFNRIESLSLKRSKVFSFNSLDMVASSQFSNTIRSLEYKLDFDDVKIENHINNLKKNGQLVNLIKFPKSFRIPRKGSSLKRLDRDQQTSLVKKKKQ</sequence>
<protein>
    <recommendedName>
        <fullName evidence="1">F-box domain-containing protein</fullName>
    </recommendedName>
</protein>
<dbReference type="GeneID" id="8852953"/>
<dbReference type="InterPro" id="IPR001810">
    <property type="entry name" value="F-box_dom"/>
</dbReference>
<dbReference type="InParanoid" id="D2VCU7"/>
<dbReference type="Pfam" id="PF00646">
    <property type="entry name" value="F-box"/>
    <property type="match status" value="1"/>
</dbReference>
<dbReference type="GO" id="GO:0019005">
    <property type="term" value="C:SCF ubiquitin ligase complex"/>
    <property type="evidence" value="ECO:0007669"/>
    <property type="project" value="TreeGrafter"/>
</dbReference>
<dbReference type="SUPFAM" id="SSF81383">
    <property type="entry name" value="F-box domain"/>
    <property type="match status" value="1"/>
</dbReference>
<dbReference type="Gene3D" id="3.80.10.10">
    <property type="entry name" value="Ribonuclease Inhibitor"/>
    <property type="match status" value="1"/>
</dbReference>
<name>D2VCU7_NAEGR</name>
<dbReference type="Proteomes" id="UP000006671">
    <property type="component" value="Unassembled WGS sequence"/>
</dbReference>
<dbReference type="InterPro" id="IPR032675">
    <property type="entry name" value="LRR_dom_sf"/>
</dbReference>
<dbReference type="InterPro" id="IPR036047">
    <property type="entry name" value="F-box-like_dom_sf"/>
</dbReference>